<dbReference type="OrthoDB" id="5383047at2"/>
<organism evidence="1 2">
    <name type="scientific">Cystobacter ferrugineus</name>
    <dbReference type="NCBI Taxonomy" id="83449"/>
    <lineage>
        <taxon>Bacteria</taxon>
        <taxon>Pseudomonadati</taxon>
        <taxon>Myxococcota</taxon>
        <taxon>Myxococcia</taxon>
        <taxon>Myxococcales</taxon>
        <taxon>Cystobacterineae</taxon>
        <taxon>Archangiaceae</taxon>
        <taxon>Cystobacter</taxon>
    </lineage>
</organism>
<gene>
    <name evidence="1" type="ORF">BON30_24065</name>
</gene>
<reference evidence="2" key="1">
    <citation type="submission" date="2016-11" db="EMBL/GenBank/DDBJ databases">
        <authorList>
            <person name="Shukria A."/>
            <person name="Stevens D.C."/>
        </authorList>
    </citation>
    <scope>NUCLEOTIDE SEQUENCE [LARGE SCALE GENOMIC DNA]</scope>
    <source>
        <strain evidence="2">Cbfe23</strain>
    </source>
</reference>
<name>A0A1L9B7I7_9BACT</name>
<sequence>MSRRPRPLALPWVVLCLLAYLGSAAHFVLVQHGTCLEHGELVHEDGVGRAERSAKAPESFADERFTASDEVPASAHGVDAHCAHAFLRRAMPPPSEVMPTLQAPAPEAPEVVAERESVEPPVAWLRLAPKASPPRV</sequence>
<dbReference type="RefSeq" id="WP_071900731.1">
    <property type="nucleotide sequence ID" value="NZ_MPIN01000006.1"/>
</dbReference>
<dbReference type="EMBL" id="MPIN01000006">
    <property type="protein sequence ID" value="OJH38224.1"/>
    <property type="molecule type" value="Genomic_DNA"/>
</dbReference>
<dbReference type="AlphaFoldDB" id="A0A1L9B7I7"/>
<evidence type="ECO:0000313" key="2">
    <source>
        <dbReference type="Proteomes" id="UP000182229"/>
    </source>
</evidence>
<dbReference type="Proteomes" id="UP000182229">
    <property type="component" value="Unassembled WGS sequence"/>
</dbReference>
<dbReference type="STRING" id="83449.BON30_24065"/>
<keyword evidence="2" id="KW-1185">Reference proteome</keyword>
<proteinExistence type="predicted"/>
<accession>A0A1L9B7I7</accession>
<protein>
    <submittedName>
        <fullName evidence="1">Uncharacterized protein</fullName>
    </submittedName>
</protein>
<reference evidence="1 2" key="2">
    <citation type="submission" date="2016-12" db="EMBL/GenBank/DDBJ databases">
        <title>Draft Genome Sequence of Cystobacter ferrugineus Strain Cbfe23.</title>
        <authorList>
            <person name="Akbar S."/>
            <person name="Dowd S.E."/>
            <person name="Stevens D.C."/>
        </authorList>
    </citation>
    <scope>NUCLEOTIDE SEQUENCE [LARGE SCALE GENOMIC DNA]</scope>
    <source>
        <strain evidence="1 2">Cbfe23</strain>
    </source>
</reference>
<comment type="caution">
    <text evidence="1">The sequence shown here is derived from an EMBL/GenBank/DDBJ whole genome shotgun (WGS) entry which is preliminary data.</text>
</comment>
<evidence type="ECO:0000313" key="1">
    <source>
        <dbReference type="EMBL" id="OJH38224.1"/>
    </source>
</evidence>